<protein>
    <submittedName>
        <fullName evidence="4">DUF642 domain-containing protein</fullName>
    </submittedName>
</protein>
<gene>
    <name evidence="4" type="ORF">Q3O60_12645</name>
</gene>
<dbReference type="InterPro" id="IPR008979">
    <property type="entry name" value="Galactose-bd-like_sf"/>
</dbReference>
<dbReference type="SUPFAM" id="SSF49785">
    <property type="entry name" value="Galactose-binding domain-like"/>
    <property type="match status" value="1"/>
</dbReference>
<sequence length="206" mass="21995">MSFALVRTVVGAAVLAVASFSSQASLIVNGDFELNTVNPNSWTWLASSQVAGWQGSNIEIWNSMNGVQAASGNNFIELNAHGSNQGAWSIFQSFATDIGQSYELSFFYRARNGSNEQFNVTVANLSQTLNDHTNQGWSFFNSSFVATDSNTTLRFTSHNSGTIGNFLDGVSVVSRQGVAAVPAPATLGVMALGLVLLGAARRMRSR</sequence>
<evidence type="ECO:0000256" key="2">
    <source>
        <dbReference type="SAM" id="SignalP"/>
    </source>
</evidence>
<feature type="domain" description="DUF642" evidence="3">
    <location>
        <begin position="26"/>
        <end position="171"/>
    </location>
</feature>
<organism evidence="4 5">
    <name type="scientific">Alkalimonas collagenimarina</name>
    <dbReference type="NCBI Taxonomy" id="400390"/>
    <lineage>
        <taxon>Bacteria</taxon>
        <taxon>Pseudomonadati</taxon>
        <taxon>Pseudomonadota</taxon>
        <taxon>Gammaproteobacteria</taxon>
        <taxon>Alkalimonas</taxon>
    </lineage>
</organism>
<keyword evidence="1" id="KW-0472">Membrane</keyword>
<dbReference type="Proteomes" id="UP001231616">
    <property type="component" value="Unassembled WGS sequence"/>
</dbReference>
<keyword evidence="5" id="KW-1185">Reference proteome</keyword>
<comment type="caution">
    <text evidence="4">The sequence shown here is derived from an EMBL/GenBank/DDBJ whole genome shotgun (WGS) entry which is preliminary data.</text>
</comment>
<evidence type="ECO:0000313" key="4">
    <source>
        <dbReference type="EMBL" id="MDP4537042.1"/>
    </source>
</evidence>
<keyword evidence="2" id="KW-0732">Signal</keyword>
<keyword evidence="1" id="KW-0812">Transmembrane</keyword>
<dbReference type="Pfam" id="PF04862">
    <property type="entry name" value="DUF642"/>
    <property type="match status" value="1"/>
</dbReference>
<keyword evidence="1" id="KW-1133">Transmembrane helix</keyword>
<feature type="transmembrane region" description="Helical" evidence="1">
    <location>
        <begin position="181"/>
        <end position="200"/>
    </location>
</feature>
<evidence type="ECO:0000313" key="5">
    <source>
        <dbReference type="Proteomes" id="UP001231616"/>
    </source>
</evidence>
<reference evidence="4 5" key="1">
    <citation type="submission" date="2023-08" db="EMBL/GenBank/DDBJ databases">
        <authorList>
            <person name="Joshi A."/>
            <person name="Thite S."/>
        </authorList>
    </citation>
    <scope>NUCLEOTIDE SEQUENCE [LARGE SCALE GENOMIC DNA]</scope>
    <source>
        <strain evidence="4 5">AC40</strain>
    </source>
</reference>
<dbReference type="InterPro" id="IPR006946">
    <property type="entry name" value="DGR2-like_dom"/>
</dbReference>
<dbReference type="EMBL" id="JAUZVZ010000018">
    <property type="protein sequence ID" value="MDP4537042.1"/>
    <property type="molecule type" value="Genomic_DNA"/>
</dbReference>
<name>A0ABT9H145_9GAMM</name>
<accession>A0ABT9H145</accession>
<evidence type="ECO:0000256" key="1">
    <source>
        <dbReference type="SAM" id="Phobius"/>
    </source>
</evidence>
<dbReference type="RefSeq" id="WP_305894305.1">
    <property type="nucleotide sequence ID" value="NZ_JAUZVZ010000018.1"/>
</dbReference>
<evidence type="ECO:0000259" key="3">
    <source>
        <dbReference type="Pfam" id="PF04862"/>
    </source>
</evidence>
<proteinExistence type="predicted"/>
<feature type="chain" id="PRO_5047021299" evidence="2">
    <location>
        <begin position="25"/>
        <end position="206"/>
    </location>
</feature>
<dbReference type="Gene3D" id="2.60.120.260">
    <property type="entry name" value="Galactose-binding domain-like"/>
    <property type="match status" value="1"/>
</dbReference>
<feature type="signal peptide" evidence="2">
    <location>
        <begin position="1"/>
        <end position="24"/>
    </location>
</feature>